<dbReference type="CDD" id="cd15831">
    <property type="entry name" value="BTAD"/>
    <property type="match status" value="1"/>
</dbReference>
<keyword evidence="7" id="KW-1185">Reference proteome</keyword>
<dbReference type="InterPro" id="IPR016032">
    <property type="entry name" value="Sig_transdc_resp-reg_C-effctor"/>
</dbReference>
<dbReference type="SUPFAM" id="SSF52540">
    <property type="entry name" value="P-loop containing nucleoside triphosphate hydrolases"/>
    <property type="match status" value="1"/>
</dbReference>
<evidence type="ECO:0000313" key="7">
    <source>
        <dbReference type="Proteomes" id="UP000646749"/>
    </source>
</evidence>
<dbReference type="Pfam" id="PF00486">
    <property type="entry name" value="Trans_reg_C"/>
    <property type="match status" value="1"/>
</dbReference>
<dbReference type="SMART" id="SM00862">
    <property type="entry name" value="Trans_reg_C"/>
    <property type="match status" value="1"/>
</dbReference>
<dbReference type="InterPro" id="IPR058852">
    <property type="entry name" value="HTH_77"/>
</dbReference>
<dbReference type="SUPFAM" id="SSF48452">
    <property type="entry name" value="TPR-like"/>
    <property type="match status" value="2"/>
</dbReference>
<sequence>MRFGILGATEVYAGDGRRLVVGGPRLRALLVLLLLDAGRVVSADRLIQGLYGDNPPGRAGNALQSQVSRLRQVLSGVDGPEPVLEFHPAGYRIAVDPEDVDVHRFGRLVADGQRALAGGDRRHAVELLRAALDLCRGEPLADVREAPFARAQAIRLDELRLTAIEDRVAAELDLTGAGPSVAELRELAAAYPLRERLRGLLMRALHAAGRRAEALATFEEGRRLLAEELGTDPSPELAALHVAVLRDDPALAAASPAPVRAEGTTPVTAPSPLSLRPNPSPQPRWSSAAPPPPAAGPPLPSPAGAAPSGPPVVGLPGQLSSFVGREEELGRVGKLLGEARLVTLHGPGGAGKTRLAIEAAGRQPGEICLVELAAVTAGAEVTPAVLAALHLRDAALRAQGGPRDAADRLVTALADRSLLLVLDNCEHVVADAARLVARLLGACPQVRVLTTSREPLGLTGEALCPVSGLTLPPAGATVEAAPAYASVRLFVERAGDVSPEFALGPDNLAAVLRICRTLDGLPLAIELAAARLRALPVTEVAARLDDRFRLLTRGSRLAQPRHQTLRAVVQWSWDLLDEAEARLARRLTVFAGGADLAAVERICEPLGADLLDVLSGLVDKSLVEAGGGRFRMLETVRAFGAERLAEAGEADELRRAHAAYFLDLAHTADQRLRGAQQLEWLRRLDADRDDLHAALRRAMAGADFGTALELVAALSFYWWLRGLRGEGAALAAQLVERLDGTPPPGFEEEYALCLLHASLGGYGSGPQGVEPAASILWNLGRPPRQPFLLYLSGVANGPPPGMAENRLTTPEGWAGLLSTDPWSRALAGLGLGMVWMLDGRYEEAHAKLGEALADFRVIGERWGTILVLTIMTELAYRRGDLAHTELVDEALRLADELGSMLDMAELLRTRGDGRLGAGDLAGAADDYQRVVELALPAGAPELLAAAHLGLGEIARKRGDLGLARRLCEQALAECPTGWFGAEGIRLAVLVSLGQIETAIGGADAARAARTRFRQVLGAAVGVWEQATLTVAVEGLVGPVLRAGAVERAGRLLGAVAVLQGGPGGLVAIEAAPVAAVVRERLGESTYRRVRAEGMALSRTAALGLLDES</sequence>
<evidence type="ECO:0000256" key="1">
    <source>
        <dbReference type="ARBA" id="ARBA00005820"/>
    </source>
</evidence>
<reference evidence="6 7" key="1">
    <citation type="submission" date="2021-01" db="EMBL/GenBank/DDBJ databases">
        <title>Whole genome shotgun sequence of Plantactinospora endophytica NBRC 110450.</title>
        <authorList>
            <person name="Komaki H."/>
            <person name="Tamura T."/>
        </authorList>
    </citation>
    <scope>NUCLEOTIDE SEQUENCE [LARGE SCALE GENOMIC DNA]</scope>
    <source>
        <strain evidence="6 7">NBRC 110450</strain>
    </source>
</reference>
<evidence type="ECO:0000256" key="3">
    <source>
        <dbReference type="PROSITE-ProRule" id="PRU01091"/>
    </source>
</evidence>
<feature type="compositionally biased region" description="Low complexity" evidence="4">
    <location>
        <begin position="270"/>
        <end position="288"/>
    </location>
</feature>
<dbReference type="PANTHER" id="PTHR47691">
    <property type="entry name" value="REGULATOR-RELATED"/>
    <property type="match status" value="1"/>
</dbReference>
<dbReference type="InterPro" id="IPR011990">
    <property type="entry name" value="TPR-like_helical_dom_sf"/>
</dbReference>
<evidence type="ECO:0000313" key="6">
    <source>
        <dbReference type="EMBL" id="GIG87048.1"/>
    </source>
</evidence>
<dbReference type="PANTHER" id="PTHR47691:SF3">
    <property type="entry name" value="HTH-TYPE TRANSCRIPTIONAL REGULATOR RV0890C-RELATED"/>
    <property type="match status" value="1"/>
</dbReference>
<dbReference type="Pfam" id="PF03704">
    <property type="entry name" value="BTAD"/>
    <property type="match status" value="1"/>
</dbReference>
<evidence type="ECO:0000256" key="4">
    <source>
        <dbReference type="SAM" id="MobiDB-lite"/>
    </source>
</evidence>
<feature type="region of interest" description="Disordered" evidence="4">
    <location>
        <begin position="255"/>
        <end position="312"/>
    </location>
</feature>
<dbReference type="RefSeq" id="WP_239140386.1">
    <property type="nucleotide sequence ID" value="NZ_BONW01000008.1"/>
</dbReference>
<accession>A0ABQ4DX98</accession>
<feature type="compositionally biased region" description="Low complexity" evidence="4">
    <location>
        <begin position="302"/>
        <end position="312"/>
    </location>
</feature>
<dbReference type="EMBL" id="BONW01000008">
    <property type="protein sequence ID" value="GIG87048.1"/>
    <property type="molecule type" value="Genomic_DNA"/>
</dbReference>
<dbReference type="Gene3D" id="1.25.40.10">
    <property type="entry name" value="Tetratricopeptide repeat domain"/>
    <property type="match status" value="2"/>
</dbReference>
<comment type="caution">
    <text evidence="6">The sequence shown here is derived from an EMBL/GenBank/DDBJ whole genome shotgun (WGS) entry which is preliminary data.</text>
</comment>
<dbReference type="SMART" id="SM01043">
    <property type="entry name" value="BTAD"/>
    <property type="match status" value="1"/>
</dbReference>
<dbReference type="SUPFAM" id="SSF46894">
    <property type="entry name" value="C-terminal effector domain of the bipartite response regulators"/>
    <property type="match status" value="1"/>
</dbReference>
<gene>
    <name evidence="6" type="ORF">Pen02_19840</name>
</gene>
<proteinExistence type="inferred from homology"/>
<dbReference type="InterPro" id="IPR005158">
    <property type="entry name" value="BTAD"/>
</dbReference>
<dbReference type="InterPro" id="IPR001867">
    <property type="entry name" value="OmpR/PhoB-type_DNA-bd"/>
</dbReference>
<comment type="similarity">
    <text evidence="1">Belongs to the AfsR/DnrI/RedD regulatory family.</text>
</comment>
<feature type="DNA-binding region" description="OmpR/PhoB-type" evidence="3">
    <location>
        <begin position="1"/>
        <end position="95"/>
    </location>
</feature>
<protein>
    <submittedName>
        <fullName evidence="6">SARP family transcriptional regulator</fullName>
    </submittedName>
</protein>
<dbReference type="PROSITE" id="PS51755">
    <property type="entry name" value="OMPR_PHOB"/>
    <property type="match status" value="1"/>
</dbReference>
<organism evidence="6 7">
    <name type="scientific">Plantactinospora endophytica</name>
    <dbReference type="NCBI Taxonomy" id="673535"/>
    <lineage>
        <taxon>Bacteria</taxon>
        <taxon>Bacillati</taxon>
        <taxon>Actinomycetota</taxon>
        <taxon>Actinomycetes</taxon>
        <taxon>Micromonosporales</taxon>
        <taxon>Micromonosporaceae</taxon>
        <taxon>Plantactinospora</taxon>
    </lineage>
</organism>
<name>A0ABQ4DX98_9ACTN</name>
<keyword evidence="2 3" id="KW-0238">DNA-binding</keyword>
<evidence type="ECO:0000256" key="2">
    <source>
        <dbReference type="ARBA" id="ARBA00023125"/>
    </source>
</evidence>
<dbReference type="InterPro" id="IPR027417">
    <property type="entry name" value="P-loop_NTPase"/>
</dbReference>
<dbReference type="Pfam" id="PF25872">
    <property type="entry name" value="HTH_77"/>
    <property type="match status" value="1"/>
</dbReference>
<dbReference type="Gene3D" id="1.10.10.10">
    <property type="entry name" value="Winged helix-like DNA-binding domain superfamily/Winged helix DNA-binding domain"/>
    <property type="match status" value="1"/>
</dbReference>
<dbReference type="Proteomes" id="UP000646749">
    <property type="component" value="Unassembled WGS sequence"/>
</dbReference>
<feature type="compositionally biased region" description="Pro residues" evidence="4">
    <location>
        <begin position="289"/>
        <end position="301"/>
    </location>
</feature>
<dbReference type="Gene3D" id="3.40.50.300">
    <property type="entry name" value="P-loop containing nucleotide triphosphate hydrolases"/>
    <property type="match status" value="1"/>
</dbReference>
<evidence type="ECO:0000259" key="5">
    <source>
        <dbReference type="PROSITE" id="PS51755"/>
    </source>
</evidence>
<feature type="domain" description="OmpR/PhoB-type" evidence="5">
    <location>
        <begin position="1"/>
        <end position="95"/>
    </location>
</feature>
<dbReference type="PRINTS" id="PR00364">
    <property type="entry name" value="DISEASERSIST"/>
</dbReference>
<dbReference type="InterPro" id="IPR036388">
    <property type="entry name" value="WH-like_DNA-bd_sf"/>
</dbReference>